<dbReference type="EMBL" id="CAMXCT010000220">
    <property type="protein sequence ID" value="CAI3975697.1"/>
    <property type="molecule type" value="Genomic_DNA"/>
</dbReference>
<dbReference type="InterPro" id="IPR015943">
    <property type="entry name" value="WD40/YVTN_repeat-like_dom_sf"/>
</dbReference>
<sequence length="578" mass="61525">MLGVEVLFPTSANWYSSHVADALPDGTVVVATNQVLTVLAATVRQVTSILPLRSRVTGVAISEDILGACCADRVVHAFRLKSLETFGTHKEHHAEPSAMVNVKGLIITGDKRGALCLWTPGAATKSVERMVPQKEAVISLAASACSTRLAVGYHSGTVALVSLESHRFYCFRLRAAVQALSWLPSSNGLVTACQDQSVQLWRLQSNAAEEEAIAECQIAPAAGSRDESKSWTSVCALSDALVLFSGSRGELFCWEESRQKPSRAAPIHTRPIFGMKAVGSDHVLTTGMDRFIVLWSVASGSPPQMKWRFCSLGGHVTALRVDANIACIGCGDNSLRVMDLMHREHRQHCWVAWKGLRTAVTSLAPAGTGVWGYGLQDGSFGVVAVNSSEGPGPAEPLCSRSHPAPVTSVCWLRFADMAEAVTADAPKADDDQTEARGSKKGKTKKEDKKGSSDDCRNLIQGLALISLSAGHKVFVTPVKGTTTTLQLQPLAGVAASPRAAVVWPLGKPSKGEEILVVAAMHKAGEATVESNSFQLFQLEGREELRCVAVVPAFRMQADGLDGGAQAMSLLGPKLGLWA</sequence>
<feature type="repeat" description="WD" evidence="1">
    <location>
        <begin position="177"/>
        <end position="211"/>
    </location>
</feature>
<proteinExistence type="predicted"/>
<evidence type="ECO:0000313" key="5">
    <source>
        <dbReference type="EMBL" id="CAL4763009.1"/>
    </source>
</evidence>
<dbReference type="SUPFAM" id="SSF50978">
    <property type="entry name" value="WD40 repeat-like"/>
    <property type="match status" value="1"/>
</dbReference>
<dbReference type="InterPro" id="IPR001680">
    <property type="entry name" value="WD40_rpt"/>
</dbReference>
<dbReference type="InterPro" id="IPR052640">
    <property type="entry name" value="Gemin-5"/>
</dbReference>
<dbReference type="PANTHER" id="PTHR46362:SF1">
    <property type="entry name" value="GEM-ASSOCIATED PROTEIN 5"/>
    <property type="match status" value="1"/>
</dbReference>
<keyword evidence="6" id="KW-1185">Reference proteome</keyword>
<name>A0A9P1FIZ8_9DINO</name>
<dbReference type="GO" id="GO:0032797">
    <property type="term" value="C:SMN complex"/>
    <property type="evidence" value="ECO:0007669"/>
    <property type="project" value="TreeGrafter"/>
</dbReference>
<dbReference type="PANTHER" id="PTHR46362">
    <property type="entry name" value="GEM-ASSOCIATED PROTEIN 5"/>
    <property type="match status" value="1"/>
</dbReference>
<evidence type="ECO:0000256" key="1">
    <source>
        <dbReference type="PROSITE-ProRule" id="PRU00221"/>
    </source>
</evidence>
<dbReference type="GO" id="GO:0005634">
    <property type="term" value="C:nucleus"/>
    <property type="evidence" value="ECO:0007669"/>
    <property type="project" value="TreeGrafter"/>
</dbReference>
<gene>
    <name evidence="3" type="ORF">C1SCF055_LOCUS3987</name>
</gene>
<evidence type="ECO:0000313" key="6">
    <source>
        <dbReference type="Proteomes" id="UP001152797"/>
    </source>
</evidence>
<dbReference type="OrthoDB" id="10424026at2759"/>
<feature type="compositionally biased region" description="Basic and acidic residues" evidence="2">
    <location>
        <begin position="444"/>
        <end position="453"/>
    </location>
</feature>
<feature type="region of interest" description="Disordered" evidence="2">
    <location>
        <begin position="424"/>
        <end position="453"/>
    </location>
</feature>
<keyword evidence="1" id="KW-0853">WD repeat</keyword>
<dbReference type="AlphaFoldDB" id="A0A9P1FIZ8"/>
<reference evidence="3" key="1">
    <citation type="submission" date="2022-10" db="EMBL/GenBank/DDBJ databases">
        <authorList>
            <person name="Chen Y."/>
            <person name="Dougan E. K."/>
            <person name="Chan C."/>
            <person name="Rhodes N."/>
            <person name="Thang M."/>
        </authorList>
    </citation>
    <scope>NUCLEOTIDE SEQUENCE</scope>
</reference>
<comment type="caution">
    <text evidence="3">The sequence shown here is derived from an EMBL/GenBank/DDBJ whole genome shotgun (WGS) entry which is preliminary data.</text>
</comment>
<dbReference type="GO" id="GO:0003730">
    <property type="term" value="F:mRNA 3'-UTR binding"/>
    <property type="evidence" value="ECO:0007669"/>
    <property type="project" value="TreeGrafter"/>
</dbReference>
<dbReference type="PROSITE" id="PS50082">
    <property type="entry name" value="WD_REPEATS_2"/>
    <property type="match status" value="1"/>
</dbReference>
<evidence type="ECO:0000313" key="4">
    <source>
        <dbReference type="EMBL" id="CAL1129072.1"/>
    </source>
</evidence>
<evidence type="ECO:0000313" key="3">
    <source>
        <dbReference type="EMBL" id="CAI3975697.1"/>
    </source>
</evidence>
<dbReference type="GO" id="GO:0000387">
    <property type="term" value="P:spliceosomal snRNP assembly"/>
    <property type="evidence" value="ECO:0007669"/>
    <property type="project" value="TreeGrafter"/>
</dbReference>
<dbReference type="Proteomes" id="UP001152797">
    <property type="component" value="Unassembled WGS sequence"/>
</dbReference>
<dbReference type="EMBL" id="CAMXCT020000220">
    <property type="protein sequence ID" value="CAL1129072.1"/>
    <property type="molecule type" value="Genomic_DNA"/>
</dbReference>
<dbReference type="InterPro" id="IPR036322">
    <property type="entry name" value="WD40_repeat_dom_sf"/>
</dbReference>
<organism evidence="3">
    <name type="scientific">Cladocopium goreaui</name>
    <dbReference type="NCBI Taxonomy" id="2562237"/>
    <lineage>
        <taxon>Eukaryota</taxon>
        <taxon>Sar</taxon>
        <taxon>Alveolata</taxon>
        <taxon>Dinophyceae</taxon>
        <taxon>Suessiales</taxon>
        <taxon>Symbiodiniaceae</taxon>
        <taxon>Cladocopium</taxon>
    </lineage>
</organism>
<feature type="compositionally biased region" description="Basic and acidic residues" evidence="2">
    <location>
        <begin position="426"/>
        <end position="437"/>
    </location>
</feature>
<evidence type="ECO:0000256" key="2">
    <source>
        <dbReference type="SAM" id="MobiDB-lite"/>
    </source>
</evidence>
<dbReference type="SMART" id="SM00320">
    <property type="entry name" value="WD40"/>
    <property type="match status" value="5"/>
</dbReference>
<dbReference type="EMBL" id="CAMXCT030000220">
    <property type="protein sequence ID" value="CAL4763009.1"/>
    <property type="molecule type" value="Genomic_DNA"/>
</dbReference>
<accession>A0A9P1FIZ8</accession>
<reference evidence="4" key="2">
    <citation type="submission" date="2024-04" db="EMBL/GenBank/DDBJ databases">
        <authorList>
            <person name="Chen Y."/>
            <person name="Shah S."/>
            <person name="Dougan E. K."/>
            <person name="Thang M."/>
            <person name="Chan C."/>
        </authorList>
    </citation>
    <scope>NUCLEOTIDE SEQUENCE [LARGE SCALE GENOMIC DNA]</scope>
</reference>
<protein>
    <submittedName>
        <fullName evidence="5">RNase H type-1 domain-containing protein</fullName>
    </submittedName>
</protein>
<dbReference type="Gene3D" id="2.130.10.10">
    <property type="entry name" value="YVTN repeat-like/Quinoprotein amine dehydrogenase"/>
    <property type="match status" value="2"/>
</dbReference>